<sequence length="254" mass="28466">MPEGSVTQSPFDKEAFNAVCNKNYKGQCIFFLNAFWAEFQAEAPRVWNVYKKFVELDNGNEEGKSLDTFSSNRLLEAFGQTLTVIQLREEMAKVDQNDDKKMGPLEYLVYHYKVQIKELLSRPQGTDEEMEKANLALQKVQDEIDAIENQKKKLQALAKGEDFKATRAKNELAQLLAQDPLALNKAQVDAKAAVKKAQKSAGDNLTSQGQLWWLQKQLEEAARYKPKGNLSSPAAFSPMISPRGFGSASPTTPK</sequence>
<protein>
    <submittedName>
        <fullName evidence="4">Calcium-regulated actin-bundling protein</fullName>
    </submittedName>
</protein>
<evidence type="ECO:0000256" key="2">
    <source>
        <dbReference type="SAM" id="MobiDB-lite"/>
    </source>
</evidence>
<feature type="region of interest" description="Disordered" evidence="2">
    <location>
        <begin position="225"/>
        <end position="254"/>
    </location>
</feature>
<dbReference type="GO" id="GO:0030863">
    <property type="term" value="C:cortical cytoskeleton"/>
    <property type="evidence" value="ECO:0007669"/>
    <property type="project" value="TreeGrafter"/>
</dbReference>
<organism evidence="4 5">
    <name type="scientific">Acrasis kona</name>
    <dbReference type="NCBI Taxonomy" id="1008807"/>
    <lineage>
        <taxon>Eukaryota</taxon>
        <taxon>Discoba</taxon>
        <taxon>Heterolobosea</taxon>
        <taxon>Tetramitia</taxon>
        <taxon>Eutetramitia</taxon>
        <taxon>Acrasidae</taxon>
        <taxon>Acrasis</taxon>
    </lineage>
</organism>
<proteinExistence type="predicted"/>
<dbReference type="Pfam" id="PF18060">
    <property type="entry name" value="F_actin_bund_C"/>
    <property type="match status" value="1"/>
</dbReference>
<evidence type="ECO:0000259" key="3">
    <source>
        <dbReference type="Pfam" id="PF18060"/>
    </source>
</evidence>
<dbReference type="EMBL" id="JAOPGA020001095">
    <property type="protein sequence ID" value="KAL0484974.1"/>
    <property type="molecule type" value="Genomic_DNA"/>
</dbReference>
<keyword evidence="1" id="KW-0175">Coiled coil</keyword>
<evidence type="ECO:0000313" key="5">
    <source>
        <dbReference type="Proteomes" id="UP001431209"/>
    </source>
</evidence>
<dbReference type="AlphaFoldDB" id="A0AAW2Z6D2"/>
<dbReference type="PANTHER" id="PTHR37009:SF1">
    <property type="entry name" value="CALCIUM-REGULATED ACTIN-BUNDLING PROTEIN"/>
    <property type="match status" value="1"/>
</dbReference>
<feature type="domain" description="Calcium-regulated actin-bundling protein C-terminal" evidence="3">
    <location>
        <begin position="136"/>
        <end position="215"/>
    </location>
</feature>
<dbReference type="GO" id="GO:0051764">
    <property type="term" value="P:actin crosslink formation"/>
    <property type="evidence" value="ECO:0007669"/>
    <property type="project" value="TreeGrafter"/>
</dbReference>
<dbReference type="Proteomes" id="UP001431209">
    <property type="component" value="Unassembled WGS sequence"/>
</dbReference>
<feature type="coiled-coil region" evidence="1">
    <location>
        <begin position="130"/>
        <end position="157"/>
    </location>
</feature>
<dbReference type="GO" id="GO:0051015">
    <property type="term" value="F:actin filament binding"/>
    <property type="evidence" value="ECO:0007669"/>
    <property type="project" value="TreeGrafter"/>
</dbReference>
<accession>A0AAW2Z6D2</accession>
<name>A0AAW2Z6D2_9EUKA</name>
<dbReference type="InterPro" id="IPR018247">
    <property type="entry name" value="EF_Hand_1_Ca_BS"/>
</dbReference>
<dbReference type="PROSITE" id="PS00018">
    <property type="entry name" value="EF_HAND_1"/>
    <property type="match status" value="1"/>
</dbReference>
<reference evidence="4 5" key="1">
    <citation type="submission" date="2024-03" db="EMBL/GenBank/DDBJ databases">
        <title>The Acrasis kona genome and developmental transcriptomes reveal deep origins of eukaryotic multicellular pathways.</title>
        <authorList>
            <person name="Sheikh S."/>
            <person name="Fu C.-J."/>
            <person name="Brown M.W."/>
            <person name="Baldauf S.L."/>
        </authorList>
    </citation>
    <scope>NUCLEOTIDE SEQUENCE [LARGE SCALE GENOMIC DNA]</scope>
    <source>
        <strain evidence="4 5">ATCC MYA-3509</strain>
    </source>
</reference>
<comment type="caution">
    <text evidence="4">The sequence shown here is derived from an EMBL/GenBank/DDBJ whole genome shotgun (WGS) entry which is preliminary data.</text>
</comment>
<dbReference type="InterPro" id="IPR053356">
    <property type="entry name" value="Calcium-reg_actin-bundling"/>
</dbReference>
<evidence type="ECO:0000313" key="4">
    <source>
        <dbReference type="EMBL" id="KAL0484974.1"/>
    </source>
</evidence>
<keyword evidence="5" id="KW-1185">Reference proteome</keyword>
<evidence type="ECO:0000256" key="1">
    <source>
        <dbReference type="SAM" id="Coils"/>
    </source>
</evidence>
<dbReference type="PANTHER" id="PTHR37009">
    <property type="entry name" value="EF-HAND DOMAIN-CONTAINING PROTEIN"/>
    <property type="match status" value="1"/>
</dbReference>
<dbReference type="GO" id="GO:0030046">
    <property type="term" value="P:parallel actin filament bundle assembly"/>
    <property type="evidence" value="ECO:0007669"/>
    <property type="project" value="TreeGrafter"/>
</dbReference>
<dbReference type="InterPro" id="IPR040810">
    <property type="entry name" value="F_actin_bund_C"/>
</dbReference>
<gene>
    <name evidence="4" type="ORF">AKO1_003771</name>
</gene>